<dbReference type="PANTHER" id="PTHR48111:SF3">
    <property type="entry name" value="TRANSCRIPTIONAL REGULATORY PROTEIN BTSR"/>
    <property type="match status" value="1"/>
</dbReference>
<evidence type="ECO:0000259" key="4">
    <source>
        <dbReference type="PROSITE" id="PS50930"/>
    </source>
</evidence>
<dbReference type="Pfam" id="PF04397">
    <property type="entry name" value="LytTR"/>
    <property type="match status" value="1"/>
</dbReference>
<reference evidence="5 6" key="1">
    <citation type="submission" date="2019-09" db="EMBL/GenBank/DDBJ databases">
        <title>Hydrogenophaga aromatica sp. nov., isolated from a para-xylene-degrading enrichment culture.</title>
        <authorList>
            <person name="Tancsics A."/>
            <person name="Banerjee S."/>
        </authorList>
    </citation>
    <scope>NUCLEOTIDE SEQUENCE [LARGE SCALE GENOMIC DNA]</scope>
    <source>
        <strain evidence="5 6">D2P1</strain>
    </source>
</reference>
<dbReference type="InterPro" id="IPR011006">
    <property type="entry name" value="CheY-like_superfamily"/>
</dbReference>
<evidence type="ECO:0000256" key="2">
    <source>
        <dbReference type="PROSITE-ProRule" id="PRU00169"/>
    </source>
</evidence>
<protein>
    <submittedName>
        <fullName evidence="5">Response regulator transcription factor</fullName>
    </submittedName>
</protein>
<comment type="caution">
    <text evidence="5">The sequence shown here is derived from an EMBL/GenBank/DDBJ whole genome shotgun (WGS) entry which is preliminary data.</text>
</comment>
<dbReference type="Proteomes" id="UP000545507">
    <property type="component" value="Unassembled WGS sequence"/>
</dbReference>
<feature type="domain" description="HTH LytTR-type" evidence="4">
    <location>
        <begin position="139"/>
        <end position="247"/>
    </location>
</feature>
<keyword evidence="6" id="KW-1185">Reference proteome</keyword>
<keyword evidence="2" id="KW-0597">Phosphoprotein</keyword>
<dbReference type="SUPFAM" id="SSF52172">
    <property type="entry name" value="CheY-like"/>
    <property type="match status" value="1"/>
</dbReference>
<dbReference type="PROSITE" id="PS50930">
    <property type="entry name" value="HTH_LYTTR"/>
    <property type="match status" value="1"/>
</dbReference>
<dbReference type="Pfam" id="PF00072">
    <property type="entry name" value="Response_reg"/>
    <property type="match status" value="1"/>
</dbReference>
<dbReference type="GO" id="GO:0000156">
    <property type="term" value="F:phosphorelay response regulator activity"/>
    <property type="evidence" value="ECO:0007669"/>
    <property type="project" value="TreeGrafter"/>
</dbReference>
<keyword evidence="1" id="KW-0238">DNA-binding</keyword>
<dbReference type="Gene3D" id="3.40.50.2300">
    <property type="match status" value="1"/>
</dbReference>
<dbReference type="SMART" id="SM00448">
    <property type="entry name" value="REC"/>
    <property type="match status" value="1"/>
</dbReference>
<dbReference type="InterPro" id="IPR039420">
    <property type="entry name" value="WalR-like"/>
</dbReference>
<organism evidence="5 6">
    <name type="scientific">Hydrogenophaga aromaticivorans</name>
    <dbReference type="NCBI Taxonomy" id="2610898"/>
    <lineage>
        <taxon>Bacteria</taxon>
        <taxon>Pseudomonadati</taxon>
        <taxon>Pseudomonadota</taxon>
        <taxon>Betaproteobacteria</taxon>
        <taxon>Burkholderiales</taxon>
        <taxon>Comamonadaceae</taxon>
        <taxon>Hydrogenophaga</taxon>
    </lineage>
</organism>
<dbReference type="InterPro" id="IPR001789">
    <property type="entry name" value="Sig_transdc_resp-reg_receiver"/>
</dbReference>
<feature type="domain" description="Response regulatory" evidence="3">
    <location>
        <begin position="4"/>
        <end position="120"/>
    </location>
</feature>
<evidence type="ECO:0000313" key="5">
    <source>
        <dbReference type="EMBL" id="NWF46232.1"/>
    </source>
</evidence>
<dbReference type="AlphaFoldDB" id="A0A7Y8GY98"/>
<dbReference type="RefSeq" id="WP_177136136.1">
    <property type="nucleotide sequence ID" value="NZ_JAGPWB010000063.1"/>
</dbReference>
<dbReference type="SMART" id="SM00850">
    <property type="entry name" value="LytTR"/>
    <property type="match status" value="1"/>
</dbReference>
<dbReference type="GO" id="GO:0006355">
    <property type="term" value="P:regulation of DNA-templated transcription"/>
    <property type="evidence" value="ECO:0007669"/>
    <property type="project" value="TreeGrafter"/>
</dbReference>
<sequence length="247" mass="27359">MALKVLIVDDETLARSRLRTLLGDCADPRTEIVGEAANAVQAMEQIQRTACDLVLLDVHMPGVDGMALAASLRQMASPPQIIFVTAYAEHAVQAFDLEAIDYLTKPVRLERLQQALQKAQRLRSVGGEGAEASGPVDSLLIQERGRSERVALSDVIYLKAELKYITVRTAEKEHIYDGALSDLEQKYAHLFVRVHRNALVARRAVRAVEKHNDPVDGEGWTVRLDGVDERLSVSRRQLAAVREALMS</sequence>
<dbReference type="PROSITE" id="PS50110">
    <property type="entry name" value="RESPONSE_REGULATORY"/>
    <property type="match status" value="1"/>
</dbReference>
<gene>
    <name evidence="5" type="ORF">F3K02_13375</name>
</gene>
<evidence type="ECO:0000313" key="6">
    <source>
        <dbReference type="Proteomes" id="UP000545507"/>
    </source>
</evidence>
<evidence type="ECO:0000256" key="1">
    <source>
        <dbReference type="ARBA" id="ARBA00023125"/>
    </source>
</evidence>
<dbReference type="Gene3D" id="2.40.50.1020">
    <property type="entry name" value="LytTr DNA-binding domain"/>
    <property type="match status" value="1"/>
</dbReference>
<dbReference type="GO" id="GO:0005829">
    <property type="term" value="C:cytosol"/>
    <property type="evidence" value="ECO:0007669"/>
    <property type="project" value="TreeGrafter"/>
</dbReference>
<proteinExistence type="predicted"/>
<dbReference type="PANTHER" id="PTHR48111">
    <property type="entry name" value="REGULATOR OF RPOS"/>
    <property type="match status" value="1"/>
</dbReference>
<dbReference type="EMBL" id="VYGV01000012">
    <property type="protein sequence ID" value="NWF46232.1"/>
    <property type="molecule type" value="Genomic_DNA"/>
</dbReference>
<evidence type="ECO:0000259" key="3">
    <source>
        <dbReference type="PROSITE" id="PS50110"/>
    </source>
</evidence>
<name>A0A7Y8GY98_9BURK</name>
<dbReference type="GO" id="GO:0032993">
    <property type="term" value="C:protein-DNA complex"/>
    <property type="evidence" value="ECO:0007669"/>
    <property type="project" value="TreeGrafter"/>
</dbReference>
<accession>A0A7Y8GY98</accession>
<dbReference type="GO" id="GO:0000976">
    <property type="term" value="F:transcription cis-regulatory region binding"/>
    <property type="evidence" value="ECO:0007669"/>
    <property type="project" value="TreeGrafter"/>
</dbReference>
<dbReference type="InterPro" id="IPR007492">
    <property type="entry name" value="LytTR_DNA-bd_dom"/>
</dbReference>
<feature type="modified residue" description="4-aspartylphosphate" evidence="2">
    <location>
        <position position="57"/>
    </location>
</feature>